<name>A0AAV4ZUU5_9HYPH</name>
<dbReference type="AlphaFoldDB" id="A0AAV4ZUU5"/>
<keyword evidence="2" id="KW-1185">Reference proteome</keyword>
<dbReference type="Proteomes" id="UP001055247">
    <property type="component" value="Unassembled WGS sequence"/>
</dbReference>
<reference evidence="1" key="1">
    <citation type="journal article" date="2016" name="Front. Microbiol.">
        <title>Genome Sequence of the Piezophilic, Mesophilic Sulfate-Reducing Bacterium Desulfovibrio indicus J2T.</title>
        <authorList>
            <person name="Cao J."/>
            <person name="Maignien L."/>
            <person name="Shao Z."/>
            <person name="Alain K."/>
            <person name="Jebbar M."/>
        </authorList>
    </citation>
    <scope>NUCLEOTIDE SEQUENCE</scope>
    <source>
        <strain evidence="1">DSM 16372</strain>
    </source>
</reference>
<comment type="caution">
    <text evidence="1">The sequence shown here is derived from an EMBL/GenBank/DDBJ whole genome shotgun (WGS) entry which is preliminary data.</text>
</comment>
<reference evidence="1" key="2">
    <citation type="submission" date="2021-08" db="EMBL/GenBank/DDBJ databases">
        <authorList>
            <person name="Tani A."/>
            <person name="Ola A."/>
            <person name="Ogura Y."/>
            <person name="Katsura K."/>
            <person name="Hayashi T."/>
        </authorList>
    </citation>
    <scope>NUCLEOTIDE SEQUENCE</scope>
    <source>
        <strain evidence="1">DSM 16372</strain>
    </source>
</reference>
<evidence type="ECO:0000313" key="2">
    <source>
        <dbReference type="Proteomes" id="UP001055247"/>
    </source>
</evidence>
<dbReference type="RefSeq" id="WP_066921340.1">
    <property type="nucleotide sequence ID" value="NZ_BPQO01000043.1"/>
</dbReference>
<proteinExistence type="predicted"/>
<accession>A0AAV4ZUU5</accession>
<gene>
    <name evidence="1" type="ORF">BHAOGJBA_5930</name>
</gene>
<protein>
    <submittedName>
        <fullName evidence="1">Uncharacterized protein</fullName>
    </submittedName>
</protein>
<dbReference type="EMBL" id="BPQO01000043">
    <property type="protein sequence ID" value="GJD92376.1"/>
    <property type="molecule type" value="Genomic_DNA"/>
</dbReference>
<organism evidence="1 2">
    <name type="scientific">Methylobacterium hispanicum</name>
    <dbReference type="NCBI Taxonomy" id="270350"/>
    <lineage>
        <taxon>Bacteria</taxon>
        <taxon>Pseudomonadati</taxon>
        <taxon>Pseudomonadota</taxon>
        <taxon>Alphaproteobacteria</taxon>
        <taxon>Hyphomicrobiales</taxon>
        <taxon>Methylobacteriaceae</taxon>
        <taxon>Methylobacterium</taxon>
    </lineage>
</organism>
<evidence type="ECO:0000313" key="1">
    <source>
        <dbReference type="EMBL" id="GJD92376.1"/>
    </source>
</evidence>
<sequence>MTEKLDDATAGLVQALAEDADAPNAAVDRMVERLRRMEEAAKLGGSDRQTLQKLASARRVLGDPVEVGPALRVPLVPD</sequence>